<evidence type="ECO:0000256" key="3">
    <source>
        <dbReference type="ARBA" id="ARBA00022532"/>
    </source>
</evidence>
<dbReference type="FunFam" id="1.10.230.10:FF:000003">
    <property type="entry name" value="Citrate synthase"/>
    <property type="match status" value="1"/>
</dbReference>
<accession>A0A158RKJ9</accession>
<dbReference type="InterPro" id="IPR011278">
    <property type="entry name" value="2-MeCitrate/Citrate_synth_II"/>
</dbReference>
<dbReference type="PANTHER" id="PTHR11739:SF4">
    <property type="entry name" value="CITRATE SYNTHASE, PEROXISOMAL"/>
    <property type="match status" value="1"/>
</dbReference>
<feature type="active site" evidence="7">
    <location>
        <position position="268"/>
    </location>
</feature>
<gene>
    <name evidence="8" type="primary">citZ</name>
    <name evidence="8" type="ordered locus">BCA_4704</name>
</gene>
<comment type="pathway">
    <text evidence="1">Carbohydrate metabolism; tricarboxylic acid cycle; isocitrate from oxaloacetate: step 1/2.</text>
</comment>
<dbReference type="AlphaFoldDB" id="A0A158RKJ9"/>
<comment type="catalytic activity">
    <reaction evidence="5">
        <text>oxaloacetate + acetyl-CoA + H2O = citrate + CoA + H(+)</text>
        <dbReference type="Rhea" id="RHEA:16845"/>
        <dbReference type="ChEBI" id="CHEBI:15377"/>
        <dbReference type="ChEBI" id="CHEBI:15378"/>
        <dbReference type="ChEBI" id="CHEBI:16452"/>
        <dbReference type="ChEBI" id="CHEBI:16947"/>
        <dbReference type="ChEBI" id="CHEBI:57287"/>
        <dbReference type="ChEBI" id="CHEBI:57288"/>
        <dbReference type="EC" id="2.3.3.16"/>
    </reaction>
</comment>
<dbReference type="Pfam" id="PF00285">
    <property type="entry name" value="Citrate_synt"/>
    <property type="match status" value="1"/>
</dbReference>
<dbReference type="GO" id="GO:0005975">
    <property type="term" value="P:carbohydrate metabolic process"/>
    <property type="evidence" value="ECO:0007669"/>
    <property type="project" value="TreeGrafter"/>
</dbReference>
<keyword evidence="4 6" id="KW-0808">Transferase</keyword>
<proteinExistence type="inferred from homology"/>
<dbReference type="PANTHER" id="PTHR11739">
    <property type="entry name" value="CITRATE SYNTHASE"/>
    <property type="match status" value="1"/>
</dbReference>
<dbReference type="Proteomes" id="UP000002210">
    <property type="component" value="Chromosome"/>
</dbReference>
<keyword evidence="3" id="KW-0816">Tricarboxylic acid cycle</keyword>
<dbReference type="SUPFAM" id="SSF48256">
    <property type="entry name" value="Citrate synthase"/>
    <property type="match status" value="1"/>
</dbReference>
<dbReference type="NCBIfam" id="NF010637">
    <property type="entry name" value="PRK14034.1"/>
    <property type="match status" value="1"/>
</dbReference>
<dbReference type="Gene3D" id="1.10.580.10">
    <property type="entry name" value="Citrate Synthase, domain 1"/>
    <property type="match status" value="1"/>
</dbReference>
<organism evidence="8 9">
    <name type="scientific">Bacillus cereus (strain 03BB102)</name>
    <dbReference type="NCBI Taxonomy" id="572264"/>
    <lineage>
        <taxon>Bacteria</taxon>
        <taxon>Bacillati</taxon>
        <taxon>Bacillota</taxon>
        <taxon>Bacilli</taxon>
        <taxon>Bacillales</taxon>
        <taxon>Bacillaceae</taxon>
        <taxon>Bacillus</taxon>
        <taxon>Bacillus cereus group</taxon>
    </lineage>
</organism>
<dbReference type="GeneID" id="93006516"/>
<evidence type="ECO:0000313" key="9">
    <source>
        <dbReference type="Proteomes" id="UP000002210"/>
    </source>
</evidence>
<evidence type="ECO:0000256" key="4">
    <source>
        <dbReference type="ARBA" id="ARBA00022679"/>
    </source>
</evidence>
<feature type="active site" evidence="7">
    <location>
        <position position="319"/>
    </location>
</feature>
<dbReference type="UniPathway" id="UPA00223"/>
<dbReference type="EMBL" id="CP001407">
    <property type="protein sequence ID" value="ACO27651.1"/>
    <property type="molecule type" value="Genomic_DNA"/>
</dbReference>
<dbReference type="InterPro" id="IPR002020">
    <property type="entry name" value="Citrate_synthase"/>
</dbReference>
<dbReference type="KEGG" id="bcx:BCA_4704"/>
<name>A0A158RKJ9_BACC3</name>
<dbReference type="NCBIfam" id="TIGR01800">
    <property type="entry name" value="cit_synth_II"/>
    <property type="match status" value="1"/>
</dbReference>
<dbReference type="GO" id="GO:0006099">
    <property type="term" value="P:tricarboxylic acid cycle"/>
    <property type="evidence" value="ECO:0007669"/>
    <property type="project" value="UniProtKB-UniPathway"/>
</dbReference>
<dbReference type="Gene3D" id="1.10.230.10">
    <property type="entry name" value="Cytochrome P450-Terp, domain 2"/>
    <property type="match status" value="1"/>
</dbReference>
<sequence>MGEFSGKGENVMTVIRGLEGVVATTSSVSSIIDDTLTYVGYNIDDLAENATFEEVVYLLWHRKLPNEQELAEFNEIVSEYYKVPGEILAYLKQVDLKIAHPMSVLRTAISMLSLYDESAEIMDEKSNYLKAVKLQAQVGTLVAAYARIRKGLDVVEPRNDLSLAANFLYMLNDREPNEVEIEAFDKALVLHADHELNASTFTARVCVATLSDVYSGITAAIGALKGPLHGGANENVMKMLTEIGEEENVESYIHNALQNKVKIMGFGHRVYEQGDPRAKHLREMSKRLCVLLGEEKWYNMSIKIEDIVTKEKGLPPNVDFYSASVYHCLGIDHDLFTPIFAISRMSGWLAHILEQYENNRLIRPRADYNGPTHQVYVPIAQR</sequence>
<reference evidence="8 9" key="1">
    <citation type="submission" date="2009-02" db="EMBL/GenBank/DDBJ databases">
        <title>Genome sequence of Bacillus cereus 03BB102.</title>
        <authorList>
            <person name="Dodson R.J."/>
            <person name="Jackson P."/>
            <person name="Munk A.C."/>
            <person name="Brettin T."/>
            <person name="Bruce D."/>
            <person name="Detter C."/>
            <person name="Tapia R."/>
            <person name="Han C."/>
            <person name="Sutton G."/>
            <person name="Sims D."/>
        </authorList>
    </citation>
    <scope>NUCLEOTIDE SEQUENCE [LARGE SCALE GENOMIC DNA]</scope>
    <source>
        <strain evidence="8 9">03BB102</strain>
    </source>
</reference>
<dbReference type="InterPro" id="IPR036969">
    <property type="entry name" value="Citrate_synthase_sf"/>
</dbReference>
<dbReference type="GO" id="GO:0005829">
    <property type="term" value="C:cytosol"/>
    <property type="evidence" value="ECO:0007669"/>
    <property type="project" value="TreeGrafter"/>
</dbReference>
<dbReference type="PIRSF" id="PIRSF001369">
    <property type="entry name" value="Citrate_synth"/>
    <property type="match status" value="1"/>
</dbReference>
<dbReference type="InterPro" id="IPR024176">
    <property type="entry name" value="Citrate_synthase_bac-typ"/>
</dbReference>
<dbReference type="InterPro" id="IPR016143">
    <property type="entry name" value="Citrate_synth-like_sm_a-sub"/>
</dbReference>
<evidence type="ECO:0000256" key="6">
    <source>
        <dbReference type="PIRNR" id="PIRNR001369"/>
    </source>
</evidence>
<dbReference type="InterPro" id="IPR016142">
    <property type="entry name" value="Citrate_synth-like_lrg_a-sub"/>
</dbReference>
<dbReference type="PRINTS" id="PR00143">
    <property type="entry name" value="CITRTSNTHASE"/>
</dbReference>
<evidence type="ECO:0000256" key="7">
    <source>
        <dbReference type="PIRSR" id="PIRSR001369-1"/>
    </source>
</evidence>
<dbReference type="GO" id="GO:0036440">
    <property type="term" value="F:citrate synthase activity"/>
    <property type="evidence" value="ECO:0007669"/>
    <property type="project" value="UniProtKB-EC"/>
</dbReference>
<evidence type="ECO:0000313" key="8">
    <source>
        <dbReference type="EMBL" id="ACO27651.1"/>
    </source>
</evidence>
<evidence type="ECO:0000256" key="2">
    <source>
        <dbReference type="ARBA" id="ARBA00010566"/>
    </source>
</evidence>
<dbReference type="CDD" id="cd06110">
    <property type="entry name" value="BSuCS-II_like"/>
    <property type="match status" value="1"/>
</dbReference>
<evidence type="ECO:0000256" key="5">
    <source>
        <dbReference type="ARBA" id="ARBA00049288"/>
    </source>
</evidence>
<evidence type="ECO:0000256" key="1">
    <source>
        <dbReference type="ARBA" id="ARBA00004751"/>
    </source>
</evidence>
<keyword evidence="8" id="KW-0012">Acyltransferase</keyword>
<protein>
    <recommendedName>
        <fullName evidence="6">Citrate synthase</fullName>
    </recommendedName>
</protein>
<dbReference type="RefSeq" id="WP_000503658.1">
    <property type="nucleotide sequence ID" value="NC_012472.1"/>
</dbReference>
<comment type="similarity">
    <text evidence="2 6">Belongs to the citrate synthase family.</text>
</comment>